<dbReference type="VEuPathDB" id="FungiDB:VP01_544g10"/>
<organism evidence="1 2">
    <name type="scientific">Puccinia sorghi</name>
    <dbReference type="NCBI Taxonomy" id="27349"/>
    <lineage>
        <taxon>Eukaryota</taxon>
        <taxon>Fungi</taxon>
        <taxon>Dikarya</taxon>
        <taxon>Basidiomycota</taxon>
        <taxon>Pucciniomycotina</taxon>
        <taxon>Pucciniomycetes</taxon>
        <taxon>Pucciniales</taxon>
        <taxon>Pucciniaceae</taxon>
        <taxon>Puccinia</taxon>
    </lineage>
</organism>
<accession>A0A0L6UKD0</accession>
<keyword evidence="2" id="KW-1185">Reference proteome</keyword>
<protein>
    <submittedName>
        <fullName evidence="1">Uncharacterized protein</fullName>
    </submittedName>
</protein>
<dbReference type="Proteomes" id="UP000037035">
    <property type="component" value="Unassembled WGS sequence"/>
</dbReference>
<dbReference type="EMBL" id="LAVV01010664">
    <property type="protein sequence ID" value="KNZ48737.1"/>
    <property type="molecule type" value="Genomic_DNA"/>
</dbReference>
<reference evidence="1 2" key="1">
    <citation type="submission" date="2015-08" db="EMBL/GenBank/DDBJ databases">
        <title>Next Generation Sequencing and Analysis of the Genome of Puccinia sorghi L Schw, the Causal Agent of Maize Common Rust.</title>
        <authorList>
            <person name="Rochi L."/>
            <person name="Burguener G."/>
            <person name="Darino M."/>
            <person name="Turjanski A."/>
            <person name="Kreff E."/>
            <person name="Dieguez M.J."/>
            <person name="Sacco F."/>
        </authorList>
    </citation>
    <scope>NUCLEOTIDE SEQUENCE [LARGE SCALE GENOMIC DNA]</scope>
    <source>
        <strain evidence="1 2">RO10H11247</strain>
    </source>
</reference>
<comment type="caution">
    <text evidence="1">The sequence shown here is derived from an EMBL/GenBank/DDBJ whole genome shotgun (WGS) entry which is preliminary data.</text>
</comment>
<sequence>MRKTYIFQAKPVYTGKKKSISAHYGLIFLKDLERLNLQHRTFDWTSPASANHNEIMIQLIGKHWTYAKSDGAFAAYPIDPEDVTPEKLTGVITRWFIGTPEAVMKSKTVDDLDKQKLSQKKGRWRAKLASHHTESIRSLVGESSPCVEPFNLSRCHSDTEDYPGGRQGRLKLRWRSATFTSLCELADNRSIQRIRQESGRHFSAGQLFETKRRPTDKIEENAMVPMNLPLDCYDEGYLNSLSKQARRELTTKAPCGLAEAYFKIKRQQAT</sequence>
<evidence type="ECO:0000313" key="1">
    <source>
        <dbReference type="EMBL" id="KNZ48737.1"/>
    </source>
</evidence>
<name>A0A0L6UKD0_9BASI</name>
<dbReference type="OrthoDB" id="2633151at2759"/>
<evidence type="ECO:0000313" key="2">
    <source>
        <dbReference type="Proteomes" id="UP000037035"/>
    </source>
</evidence>
<gene>
    <name evidence="1" type="ORF">VP01_544g10</name>
</gene>
<dbReference type="AlphaFoldDB" id="A0A0L6UKD0"/>
<proteinExistence type="predicted"/>